<dbReference type="GO" id="GO:0047213">
    <property type="term" value="F:anthocyanidin 3-O-glucosyltransferase activity"/>
    <property type="evidence" value="ECO:0007669"/>
    <property type="project" value="UniProtKB-EC"/>
</dbReference>
<sequence length="482" mass="54731">MEDNQDKPHAIMVPCPFQGHIIPFIHLAIKLASKGYIITFINTEKIHHQITKSSPYHDPKTTQDDIFTEARKSGLEIHYATISDGFPLGFDRSLNDDQFLHGLAHVFSAHVDDLFGKIVNKDSRISCLIADTFFGWPSMIAKKYNLVNVSFWTQPALVFTLYYHMDLLKINGHYDCHDNREDAIDYIPGVEGIEPKDLPSYLQAPNTTTIERRIVHKSVFEDVKKADFVICNAVEELEPKTISALQEKQPFYPIGPIFALNGFTMNTVATSLWSESDCTDWLQAKPHGSVLYVSFGSLACCSREEVAEIAHGLLLSEVSFIWVLRPDIMGSYDNDIFPVGFKDEIKDRGLVVPWSCQISVISHPTVGGFLTHCGWNSVLESIWFNVPMLCYPVFTDQITNRKLVVDDWKIGLNLCDRKPIRRDEIAEKINRLMSGKSTNDLRKNMEQIKEKVEHAISSVGSSEKNFNQFIGDLKVRIFKVAR</sequence>
<evidence type="ECO:0000256" key="1">
    <source>
        <dbReference type="ARBA" id="ARBA00004935"/>
    </source>
</evidence>
<evidence type="ECO:0000256" key="5">
    <source>
        <dbReference type="ARBA" id="ARBA00047606"/>
    </source>
</evidence>
<organism evidence="8 9">
    <name type="scientific">Hevea brasiliensis</name>
    <name type="common">Para rubber tree</name>
    <name type="synonym">Siphonia brasiliensis</name>
    <dbReference type="NCBI Taxonomy" id="3981"/>
    <lineage>
        <taxon>Eukaryota</taxon>
        <taxon>Viridiplantae</taxon>
        <taxon>Streptophyta</taxon>
        <taxon>Embryophyta</taxon>
        <taxon>Tracheophyta</taxon>
        <taxon>Spermatophyta</taxon>
        <taxon>Magnoliopsida</taxon>
        <taxon>eudicotyledons</taxon>
        <taxon>Gunneridae</taxon>
        <taxon>Pentapetalae</taxon>
        <taxon>rosids</taxon>
        <taxon>fabids</taxon>
        <taxon>Malpighiales</taxon>
        <taxon>Euphorbiaceae</taxon>
        <taxon>Crotonoideae</taxon>
        <taxon>Micrandreae</taxon>
        <taxon>Hevea</taxon>
    </lineage>
</organism>
<dbReference type="GO" id="GO:0080043">
    <property type="term" value="F:quercetin 3-O-glucosyltransferase activity"/>
    <property type="evidence" value="ECO:0007669"/>
    <property type="project" value="TreeGrafter"/>
</dbReference>
<comment type="pathway">
    <text evidence="1">Pigment biosynthesis; anthocyanin biosynthesis.</text>
</comment>
<dbReference type="CDD" id="cd03784">
    <property type="entry name" value="GT1_Gtf-like"/>
    <property type="match status" value="1"/>
</dbReference>
<keyword evidence="4 6" id="KW-0808">Transferase</keyword>
<keyword evidence="9" id="KW-1185">Reference proteome</keyword>
<dbReference type="EMBL" id="JAAGAX010000006">
    <property type="protein sequence ID" value="KAF2312140.1"/>
    <property type="molecule type" value="Genomic_DNA"/>
</dbReference>
<dbReference type="FunFam" id="3.40.50.2000:FF:000078">
    <property type="entry name" value="Glycosyltransferase"/>
    <property type="match status" value="1"/>
</dbReference>
<accession>A0A6A6MEM2</accession>
<evidence type="ECO:0000256" key="2">
    <source>
        <dbReference type="ARBA" id="ARBA00009995"/>
    </source>
</evidence>
<dbReference type="Gene3D" id="3.40.50.2000">
    <property type="entry name" value="Glycogen Phosphorylase B"/>
    <property type="match status" value="2"/>
</dbReference>
<evidence type="ECO:0000256" key="6">
    <source>
        <dbReference type="RuleBase" id="RU003718"/>
    </source>
</evidence>
<comment type="similarity">
    <text evidence="2 6">Belongs to the UDP-glycosyltransferase family.</text>
</comment>
<evidence type="ECO:0000256" key="3">
    <source>
        <dbReference type="ARBA" id="ARBA00022676"/>
    </source>
</evidence>
<dbReference type="InterPro" id="IPR002213">
    <property type="entry name" value="UDP_glucos_trans"/>
</dbReference>
<evidence type="ECO:0000256" key="7">
    <source>
        <dbReference type="RuleBase" id="RU362057"/>
    </source>
</evidence>
<dbReference type="Pfam" id="PF00201">
    <property type="entry name" value="UDPGT"/>
    <property type="match status" value="1"/>
</dbReference>
<name>A0A6A6MEM2_HEVBR</name>
<dbReference type="SUPFAM" id="SSF53756">
    <property type="entry name" value="UDP-Glycosyltransferase/glycogen phosphorylase"/>
    <property type="match status" value="1"/>
</dbReference>
<dbReference type="InterPro" id="IPR035595">
    <property type="entry name" value="UDP_glycos_trans_CS"/>
</dbReference>
<dbReference type="PANTHER" id="PTHR11926">
    <property type="entry name" value="GLUCOSYL/GLUCURONOSYL TRANSFERASES"/>
    <property type="match status" value="1"/>
</dbReference>
<protein>
    <recommendedName>
        <fullName evidence="7">Glycosyltransferase</fullName>
        <ecNumber evidence="7">2.4.1.-</ecNumber>
    </recommendedName>
</protein>
<dbReference type="AlphaFoldDB" id="A0A6A6MEM2"/>
<dbReference type="EC" id="2.4.1.-" evidence="7"/>
<gene>
    <name evidence="8" type="ORF">GH714_028235</name>
</gene>
<dbReference type="GO" id="GO:0009718">
    <property type="term" value="P:anthocyanin-containing compound biosynthetic process"/>
    <property type="evidence" value="ECO:0007669"/>
    <property type="project" value="UniProtKB-UniPathway"/>
</dbReference>
<reference evidence="8 9" key="1">
    <citation type="journal article" date="2020" name="Mol. Plant">
        <title>The Chromosome-Based Rubber Tree Genome Provides New Insights into Spurge Genome Evolution and Rubber Biosynthesis.</title>
        <authorList>
            <person name="Liu J."/>
            <person name="Shi C."/>
            <person name="Shi C.C."/>
            <person name="Li W."/>
            <person name="Zhang Q.J."/>
            <person name="Zhang Y."/>
            <person name="Li K."/>
            <person name="Lu H.F."/>
            <person name="Shi C."/>
            <person name="Zhu S.T."/>
            <person name="Xiao Z.Y."/>
            <person name="Nan H."/>
            <person name="Yue Y."/>
            <person name="Zhu X.G."/>
            <person name="Wu Y."/>
            <person name="Hong X.N."/>
            <person name="Fan G.Y."/>
            <person name="Tong Y."/>
            <person name="Zhang D."/>
            <person name="Mao C.L."/>
            <person name="Liu Y.L."/>
            <person name="Hao S.J."/>
            <person name="Liu W.Q."/>
            <person name="Lv M.Q."/>
            <person name="Zhang H.B."/>
            <person name="Liu Y."/>
            <person name="Hu-Tang G.R."/>
            <person name="Wang J.P."/>
            <person name="Wang J.H."/>
            <person name="Sun Y.H."/>
            <person name="Ni S.B."/>
            <person name="Chen W.B."/>
            <person name="Zhang X.C."/>
            <person name="Jiao Y.N."/>
            <person name="Eichler E.E."/>
            <person name="Li G.H."/>
            <person name="Liu X."/>
            <person name="Gao L.Z."/>
        </authorList>
    </citation>
    <scope>NUCLEOTIDE SEQUENCE [LARGE SCALE GENOMIC DNA]</scope>
    <source>
        <strain evidence="9">cv. GT1</strain>
        <tissue evidence="8">Leaf</tissue>
    </source>
</reference>
<evidence type="ECO:0000313" key="9">
    <source>
        <dbReference type="Proteomes" id="UP000467840"/>
    </source>
</evidence>
<evidence type="ECO:0000313" key="8">
    <source>
        <dbReference type="EMBL" id="KAF2312140.1"/>
    </source>
</evidence>
<proteinExistence type="inferred from homology"/>
<dbReference type="PROSITE" id="PS00375">
    <property type="entry name" value="UDPGT"/>
    <property type="match status" value="1"/>
</dbReference>
<keyword evidence="3 6" id="KW-0328">Glycosyltransferase</keyword>
<comment type="catalytic activity">
    <reaction evidence="5">
        <text>an anthocyanidin + UDP-alpha-D-glucose + H(+) = an anthocyanidin 3-O-beta-D-glucoside + UDP</text>
        <dbReference type="Rhea" id="RHEA:20093"/>
        <dbReference type="ChEBI" id="CHEBI:15378"/>
        <dbReference type="ChEBI" id="CHEBI:16307"/>
        <dbReference type="ChEBI" id="CHEBI:58223"/>
        <dbReference type="ChEBI" id="CHEBI:58885"/>
        <dbReference type="ChEBI" id="CHEBI:143576"/>
        <dbReference type="EC" id="2.4.1.115"/>
    </reaction>
</comment>
<dbReference type="PANTHER" id="PTHR11926:SF1494">
    <property type="entry name" value="FLAVONOL 3-O-GLUCOSYLTRANSFERASE UGT76E12-RELATED"/>
    <property type="match status" value="1"/>
</dbReference>
<comment type="caution">
    <text evidence="8">The sequence shown here is derived from an EMBL/GenBank/DDBJ whole genome shotgun (WGS) entry which is preliminary data.</text>
</comment>
<dbReference type="UniPathway" id="UPA00009"/>
<dbReference type="Proteomes" id="UP000467840">
    <property type="component" value="Chromosome 14"/>
</dbReference>
<evidence type="ECO:0000256" key="4">
    <source>
        <dbReference type="ARBA" id="ARBA00022679"/>
    </source>
</evidence>
<dbReference type="GO" id="GO:0080044">
    <property type="term" value="F:quercetin 7-O-glucosyltransferase activity"/>
    <property type="evidence" value="ECO:0007669"/>
    <property type="project" value="TreeGrafter"/>
</dbReference>